<keyword evidence="1" id="KW-1133">Transmembrane helix</keyword>
<evidence type="ECO:0000256" key="1">
    <source>
        <dbReference type="SAM" id="Phobius"/>
    </source>
</evidence>
<dbReference type="EMBL" id="FQXQ01000004">
    <property type="protein sequence ID" value="SHH80552.1"/>
    <property type="molecule type" value="Genomic_DNA"/>
</dbReference>
<dbReference type="Proteomes" id="UP000184109">
    <property type="component" value="Unassembled WGS sequence"/>
</dbReference>
<accession>A0A1M5VZ55</accession>
<sequence length="61" mass="7396">MHKFSKIIEWGYLAIGIVFLVEVFTNWSTDRQKAIVSILMSALAFFMFFFKRRFRQNRTEK</sequence>
<keyword evidence="1" id="KW-0812">Transmembrane</keyword>
<reference evidence="3" key="1">
    <citation type="submission" date="2016-11" db="EMBL/GenBank/DDBJ databases">
        <authorList>
            <person name="Varghese N."/>
            <person name="Submissions S."/>
        </authorList>
    </citation>
    <scope>NUCLEOTIDE SEQUENCE [LARGE SCALE GENOMIC DNA]</scope>
    <source>
        <strain evidence="3">DSM 100572</strain>
    </source>
</reference>
<feature type="transmembrane region" description="Helical" evidence="1">
    <location>
        <begin position="7"/>
        <end position="28"/>
    </location>
</feature>
<dbReference type="RefSeq" id="WP_073121189.1">
    <property type="nucleotide sequence ID" value="NZ_BMEN01000004.1"/>
</dbReference>
<organism evidence="2 3">
    <name type="scientific">Wenyingzhuangia marina</name>
    <dbReference type="NCBI Taxonomy" id="1195760"/>
    <lineage>
        <taxon>Bacteria</taxon>
        <taxon>Pseudomonadati</taxon>
        <taxon>Bacteroidota</taxon>
        <taxon>Flavobacteriia</taxon>
        <taxon>Flavobacteriales</taxon>
        <taxon>Flavobacteriaceae</taxon>
        <taxon>Wenyingzhuangia</taxon>
    </lineage>
</organism>
<evidence type="ECO:0000313" key="3">
    <source>
        <dbReference type="Proteomes" id="UP000184109"/>
    </source>
</evidence>
<evidence type="ECO:0000313" key="2">
    <source>
        <dbReference type="EMBL" id="SHH80552.1"/>
    </source>
</evidence>
<protein>
    <submittedName>
        <fullName evidence="2">Uncharacterized protein</fullName>
    </submittedName>
</protein>
<dbReference type="AlphaFoldDB" id="A0A1M5VZ55"/>
<keyword evidence="3" id="KW-1185">Reference proteome</keyword>
<keyword evidence="1" id="KW-0472">Membrane</keyword>
<gene>
    <name evidence="2" type="ORF">SAMN05444281_2076</name>
</gene>
<dbReference type="STRING" id="1195760.SAMN05444281_2076"/>
<feature type="transmembrane region" description="Helical" evidence="1">
    <location>
        <begin position="34"/>
        <end position="50"/>
    </location>
</feature>
<dbReference type="OrthoDB" id="1151040at2"/>
<proteinExistence type="predicted"/>
<name>A0A1M5VZ55_9FLAO</name>